<evidence type="ECO:0000256" key="2">
    <source>
        <dbReference type="ARBA" id="ARBA00022643"/>
    </source>
</evidence>
<dbReference type="GO" id="GO:0009055">
    <property type="term" value="F:electron transfer activity"/>
    <property type="evidence" value="ECO:0007669"/>
    <property type="project" value="UniProtKB-UniRule"/>
</dbReference>
<evidence type="ECO:0000256" key="4">
    <source>
        <dbReference type="ARBA" id="ARBA00023027"/>
    </source>
</evidence>
<dbReference type="FunCoup" id="A0A395JPZ0">
    <property type="interactions" value="69"/>
</dbReference>
<dbReference type="InterPro" id="IPR003680">
    <property type="entry name" value="Flavodoxin_fold"/>
</dbReference>
<feature type="binding site" evidence="6">
    <location>
        <position position="10"/>
    </location>
    <ligand>
        <name>FMN</name>
        <dbReference type="ChEBI" id="CHEBI:58210"/>
    </ligand>
</feature>
<dbReference type="PANTHER" id="PTHR43741:SF2">
    <property type="entry name" value="FMN-DEPENDENT NADH:QUINONE OXIDOREDUCTASE"/>
    <property type="match status" value="1"/>
</dbReference>
<reference evidence="8 9" key="1">
    <citation type="submission" date="2018-06" db="EMBL/GenBank/DDBJ databases">
        <title>Genomic Encyclopedia of Type Strains, Phase IV (KMG-IV): sequencing the most valuable type-strain genomes for metagenomic binning, comparative biology and taxonomic classification.</title>
        <authorList>
            <person name="Goeker M."/>
        </authorList>
    </citation>
    <scope>NUCLEOTIDE SEQUENCE [LARGE SCALE GENOMIC DNA]</scope>
    <source>
        <strain evidence="8 9">DSM 24032</strain>
    </source>
</reference>
<evidence type="ECO:0000256" key="6">
    <source>
        <dbReference type="HAMAP-Rule" id="MF_01216"/>
    </source>
</evidence>
<comment type="caution">
    <text evidence="6">Lacks conserved residue(s) required for the propagation of feature annotation.</text>
</comment>
<proteinExistence type="inferred from homology"/>
<dbReference type="Pfam" id="PF02525">
    <property type="entry name" value="Flavodoxin_2"/>
    <property type="match status" value="1"/>
</dbReference>
<evidence type="ECO:0000256" key="3">
    <source>
        <dbReference type="ARBA" id="ARBA00023002"/>
    </source>
</evidence>
<name>A0A395JPZ0_9GAMM</name>
<evidence type="ECO:0000256" key="5">
    <source>
        <dbReference type="ARBA" id="ARBA00048542"/>
    </source>
</evidence>
<protein>
    <recommendedName>
        <fullName evidence="6">FMN dependent NADH:quinone oxidoreductase</fullName>
        <ecNumber evidence="6">1.6.5.-</ecNumber>
    </recommendedName>
    <alternativeName>
        <fullName evidence="6">Azo-dye reductase</fullName>
    </alternativeName>
    <alternativeName>
        <fullName evidence="6">FMN-dependent NADH-azo compound oxidoreductase</fullName>
    </alternativeName>
    <alternativeName>
        <fullName evidence="6">FMN-dependent NADH-azoreductase</fullName>
        <ecNumber evidence="6">1.7.1.17</ecNumber>
    </alternativeName>
</protein>
<dbReference type="EC" id="1.7.1.17" evidence="6"/>
<evidence type="ECO:0000259" key="7">
    <source>
        <dbReference type="Pfam" id="PF02525"/>
    </source>
</evidence>
<keyword evidence="3 6" id="KW-0560">Oxidoreductase</keyword>
<keyword evidence="1 6" id="KW-0285">Flavoprotein</keyword>
<evidence type="ECO:0000256" key="1">
    <source>
        <dbReference type="ARBA" id="ARBA00022630"/>
    </source>
</evidence>
<dbReference type="InterPro" id="IPR050104">
    <property type="entry name" value="FMN-dep_NADH:Q_OxRdtase_AzoR1"/>
</dbReference>
<dbReference type="RefSeq" id="WP_113952323.1">
    <property type="nucleotide sequence ID" value="NZ_QNRT01000001.1"/>
</dbReference>
<dbReference type="Proteomes" id="UP000253083">
    <property type="component" value="Unassembled WGS sequence"/>
</dbReference>
<comment type="function">
    <text evidence="6">Quinone reductase that provides resistance to thiol-specific stress caused by electrophilic quinones.</text>
</comment>
<sequence>MNRILHVDASARSTESTTRKASQQLVSLLAGPDSRVQYRNADAALPLLNEAMVNAYFTPAEQRTEEQEAHIAESNRITQELIDADLIIIGVPMYNFSAPAAFKAWCDLAARANITFKYTSTGPEGLLKGKRAIVVTNSGGTEVRGAQDFLTPWLKHFLAFLGIEDSTFVTVAELTTNSATVLAAVAETARQNAA</sequence>
<comment type="similarity">
    <text evidence="6">Belongs to the azoreductase type 1 family.</text>
</comment>
<comment type="catalytic activity">
    <reaction evidence="5">
        <text>N,N-dimethyl-1,4-phenylenediamine + anthranilate + 2 NAD(+) = 2-(4-dimethylaminophenyl)diazenylbenzoate + 2 NADH + 2 H(+)</text>
        <dbReference type="Rhea" id="RHEA:55872"/>
        <dbReference type="ChEBI" id="CHEBI:15378"/>
        <dbReference type="ChEBI" id="CHEBI:15783"/>
        <dbReference type="ChEBI" id="CHEBI:16567"/>
        <dbReference type="ChEBI" id="CHEBI:57540"/>
        <dbReference type="ChEBI" id="CHEBI:57945"/>
        <dbReference type="ChEBI" id="CHEBI:71579"/>
        <dbReference type="EC" id="1.7.1.17"/>
    </reaction>
    <physiologicalReaction direction="right-to-left" evidence="5">
        <dbReference type="Rhea" id="RHEA:55874"/>
    </physiologicalReaction>
</comment>
<keyword evidence="4 6" id="KW-0520">NAD</keyword>
<dbReference type="InParanoid" id="A0A395JPZ0"/>
<comment type="caution">
    <text evidence="8">The sequence shown here is derived from an EMBL/GenBank/DDBJ whole genome shotgun (WGS) entry which is preliminary data.</text>
</comment>
<comment type="subunit">
    <text evidence="6">Homodimer.</text>
</comment>
<dbReference type="EMBL" id="QNRT01000001">
    <property type="protein sequence ID" value="RBP52695.1"/>
    <property type="molecule type" value="Genomic_DNA"/>
</dbReference>
<dbReference type="AlphaFoldDB" id="A0A395JPZ0"/>
<dbReference type="InterPro" id="IPR029039">
    <property type="entry name" value="Flavoprotein-like_sf"/>
</dbReference>
<organism evidence="8 9">
    <name type="scientific">Arenicella xantha</name>
    <dbReference type="NCBI Taxonomy" id="644221"/>
    <lineage>
        <taxon>Bacteria</taxon>
        <taxon>Pseudomonadati</taxon>
        <taxon>Pseudomonadota</taxon>
        <taxon>Gammaproteobacteria</taxon>
        <taxon>Arenicellales</taxon>
        <taxon>Arenicellaceae</taxon>
        <taxon>Arenicella</taxon>
    </lineage>
</organism>
<keyword evidence="9" id="KW-1185">Reference proteome</keyword>
<dbReference type="GO" id="GO:0010181">
    <property type="term" value="F:FMN binding"/>
    <property type="evidence" value="ECO:0007669"/>
    <property type="project" value="UniProtKB-UniRule"/>
</dbReference>
<dbReference type="InterPro" id="IPR023048">
    <property type="entry name" value="NADH:quinone_OxRdtase_FMN_depd"/>
</dbReference>
<comment type="catalytic activity">
    <reaction evidence="6">
        <text>2 a quinone + NADH + H(+) = 2 a 1,4-benzosemiquinone + NAD(+)</text>
        <dbReference type="Rhea" id="RHEA:65952"/>
        <dbReference type="ChEBI" id="CHEBI:15378"/>
        <dbReference type="ChEBI" id="CHEBI:57540"/>
        <dbReference type="ChEBI" id="CHEBI:57945"/>
        <dbReference type="ChEBI" id="CHEBI:132124"/>
        <dbReference type="ChEBI" id="CHEBI:134225"/>
    </reaction>
</comment>
<dbReference type="GO" id="GO:0016652">
    <property type="term" value="F:oxidoreductase activity, acting on NAD(P)H as acceptor"/>
    <property type="evidence" value="ECO:0007669"/>
    <property type="project" value="UniProtKB-UniRule"/>
</dbReference>
<dbReference type="EC" id="1.6.5.-" evidence="6"/>
<dbReference type="OrthoDB" id="9787136at2"/>
<accession>A0A395JPZ0</accession>
<comment type="cofactor">
    <cofactor evidence="6">
        <name>FMN</name>
        <dbReference type="ChEBI" id="CHEBI:58210"/>
    </cofactor>
    <text evidence="6">Binds 1 FMN per subunit.</text>
</comment>
<dbReference type="PANTHER" id="PTHR43741">
    <property type="entry name" value="FMN-DEPENDENT NADH-AZOREDUCTASE 1"/>
    <property type="match status" value="1"/>
</dbReference>
<evidence type="ECO:0000313" key="8">
    <source>
        <dbReference type="EMBL" id="RBP52695.1"/>
    </source>
</evidence>
<gene>
    <name evidence="6" type="primary">azoR</name>
    <name evidence="8" type="ORF">DFR28_10177</name>
</gene>
<dbReference type="GO" id="GO:0016655">
    <property type="term" value="F:oxidoreductase activity, acting on NAD(P)H, quinone or similar compound as acceptor"/>
    <property type="evidence" value="ECO:0007669"/>
    <property type="project" value="InterPro"/>
</dbReference>
<dbReference type="HAMAP" id="MF_01216">
    <property type="entry name" value="Azoreductase_type1"/>
    <property type="match status" value="1"/>
</dbReference>
<dbReference type="SUPFAM" id="SSF52218">
    <property type="entry name" value="Flavoproteins"/>
    <property type="match status" value="1"/>
</dbReference>
<evidence type="ECO:0000313" key="9">
    <source>
        <dbReference type="Proteomes" id="UP000253083"/>
    </source>
</evidence>
<keyword evidence="2 6" id="KW-0288">FMN</keyword>
<comment type="function">
    <text evidence="6">Also exhibits azoreductase activity. Catalyzes the reductive cleavage of the azo bond in aromatic azo compounds to the corresponding amines.</text>
</comment>
<feature type="domain" description="Flavodoxin-like fold" evidence="7">
    <location>
        <begin position="3"/>
        <end position="189"/>
    </location>
</feature>
<dbReference type="Gene3D" id="3.40.50.360">
    <property type="match status" value="1"/>
</dbReference>
<feature type="binding site" evidence="6">
    <location>
        <begin position="93"/>
        <end position="96"/>
    </location>
    <ligand>
        <name>FMN</name>
        <dbReference type="ChEBI" id="CHEBI:58210"/>
    </ligand>
</feature>